<dbReference type="PANTHER" id="PTHR21040:SF12">
    <property type="entry name" value="BETA-N-ACETYLHEXOSAMINIDASE"/>
    <property type="match status" value="1"/>
</dbReference>
<dbReference type="EMBL" id="CAJNOQ010000072">
    <property type="protein sequence ID" value="CAF0751512.1"/>
    <property type="molecule type" value="Genomic_DNA"/>
</dbReference>
<comment type="caution">
    <text evidence="1">The sequence shown here is derived from an EMBL/GenBank/DDBJ whole genome shotgun (WGS) entry which is preliminary data.</text>
</comment>
<dbReference type="Proteomes" id="UP000681722">
    <property type="component" value="Unassembled WGS sequence"/>
</dbReference>
<dbReference type="InterPro" id="IPR038901">
    <property type="entry name" value="HEXDC-like"/>
</dbReference>
<gene>
    <name evidence="1" type="ORF">GPM918_LOCUS860</name>
    <name evidence="2" type="ORF">OVA965_LOCUS28035</name>
    <name evidence="3" type="ORF">SRO942_LOCUS860</name>
    <name evidence="4" type="ORF">TMI583_LOCUS28785</name>
</gene>
<evidence type="ECO:0000313" key="1">
    <source>
        <dbReference type="EMBL" id="CAF0751512.1"/>
    </source>
</evidence>
<evidence type="ECO:0000313" key="3">
    <source>
        <dbReference type="EMBL" id="CAF3531171.1"/>
    </source>
</evidence>
<protein>
    <submittedName>
        <fullName evidence="1">Uncharacterized protein</fullName>
    </submittedName>
</protein>
<name>A0A813PJ92_9BILA</name>
<dbReference type="Gene3D" id="3.20.20.80">
    <property type="entry name" value="Glycosidases"/>
    <property type="match status" value="1"/>
</dbReference>
<dbReference type="Proteomes" id="UP000663829">
    <property type="component" value="Unassembled WGS sequence"/>
</dbReference>
<sequence>MISQLYGETTNMTALTELVIPMVWAYVDDVTTWFDDIFWARLSYFREIWVSSSYKGSSGELALLSYVGHYYRNQESWLRAMHHANKQHFINFKGVAITGWSRYDHFLSLCELMPSAIPSLAYALYTARYGQITSVSNNTIGRQILGCSQIPIWEKTQYPTYITCTFPGHELYEVMFQYEGLAKQYDEVMSFTKLYVNDLHLRYNFIHYKRAQECQNKLAYLDEQMERFIDTFQQVCTLYFTPDVAIEWLQTYFMRSMNEVRNRLQFIERALKTQTYWQPRPIPNITKLVHVKKYSKANNNLERINQ</sequence>
<dbReference type="PANTHER" id="PTHR21040">
    <property type="entry name" value="BCDNA.GH04120"/>
    <property type="match status" value="1"/>
</dbReference>
<reference evidence="1" key="1">
    <citation type="submission" date="2021-02" db="EMBL/GenBank/DDBJ databases">
        <authorList>
            <person name="Nowell W R."/>
        </authorList>
    </citation>
    <scope>NUCLEOTIDE SEQUENCE</scope>
</reference>
<accession>A0A813PJ92</accession>
<proteinExistence type="predicted"/>
<keyword evidence="5" id="KW-1185">Reference proteome</keyword>
<dbReference type="Proteomes" id="UP000682733">
    <property type="component" value="Unassembled WGS sequence"/>
</dbReference>
<dbReference type="Proteomes" id="UP000677228">
    <property type="component" value="Unassembled WGS sequence"/>
</dbReference>
<evidence type="ECO:0000313" key="5">
    <source>
        <dbReference type="Proteomes" id="UP000663829"/>
    </source>
</evidence>
<dbReference type="GO" id="GO:0015929">
    <property type="term" value="F:hexosaminidase activity"/>
    <property type="evidence" value="ECO:0007669"/>
    <property type="project" value="InterPro"/>
</dbReference>
<organism evidence="1 5">
    <name type="scientific">Didymodactylos carnosus</name>
    <dbReference type="NCBI Taxonomy" id="1234261"/>
    <lineage>
        <taxon>Eukaryota</taxon>
        <taxon>Metazoa</taxon>
        <taxon>Spiralia</taxon>
        <taxon>Gnathifera</taxon>
        <taxon>Rotifera</taxon>
        <taxon>Eurotatoria</taxon>
        <taxon>Bdelloidea</taxon>
        <taxon>Philodinida</taxon>
        <taxon>Philodinidae</taxon>
        <taxon>Didymodactylos</taxon>
    </lineage>
</organism>
<dbReference type="OrthoDB" id="47475at2759"/>
<dbReference type="EMBL" id="CAJOBC010000072">
    <property type="protein sequence ID" value="CAF3531171.1"/>
    <property type="molecule type" value="Genomic_DNA"/>
</dbReference>
<dbReference type="EMBL" id="CAJNOK010018866">
    <property type="protein sequence ID" value="CAF1289793.1"/>
    <property type="molecule type" value="Genomic_DNA"/>
</dbReference>
<dbReference type="EMBL" id="CAJOBA010040440">
    <property type="protein sequence ID" value="CAF4094633.1"/>
    <property type="molecule type" value="Genomic_DNA"/>
</dbReference>
<evidence type="ECO:0000313" key="2">
    <source>
        <dbReference type="EMBL" id="CAF1289793.1"/>
    </source>
</evidence>
<evidence type="ECO:0000313" key="4">
    <source>
        <dbReference type="EMBL" id="CAF4094633.1"/>
    </source>
</evidence>
<dbReference type="AlphaFoldDB" id="A0A813PJ92"/>